<dbReference type="InParanoid" id="B8C2V6"/>
<dbReference type="HOGENOM" id="CLU_974831_0_0_1"/>
<evidence type="ECO:0000313" key="4">
    <source>
        <dbReference type="Proteomes" id="UP000001449"/>
    </source>
</evidence>
<keyword evidence="4" id="KW-1185">Reference proteome</keyword>
<dbReference type="RefSeq" id="XP_002290263.1">
    <property type="nucleotide sequence ID" value="XM_002290227.1"/>
</dbReference>
<evidence type="ECO:0000313" key="3">
    <source>
        <dbReference type="EMBL" id="EED92015.1"/>
    </source>
</evidence>
<dbReference type="KEGG" id="tps:THAPSDRAFT_5419"/>
<feature type="coiled-coil region" evidence="1">
    <location>
        <begin position="104"/>
        <end position="141"/>
    </location>
</feature>
<reference evidence="3 4" key="1">
    <citation type="journal article" date="2004" name="Science">
        <title>The genome of the diatom Thalassiosira pseudonana: ecology, evolution, and metabolism.</title>
        <authorList>
            <person name="Armbrust E.V."/>
            <person name="Berges J.A."/>
            <person name="Bowler C."/>
            <person name="Green B.R."/>
            <person name="Martinez D."/>
            <person name="Putnam N.H."/>
            <person name="Zhou S."/>
            <person name="Allen A.E."/>
            <person name="Apt K.E."/>
            <person name="Bechner M."/>
            <person name="Brzezinski M.A."/>
            <person name="Chaal B.K."/>
            <person name="Chiovitti A."/>
            <person name="Davis A.K."/>
            <person name="Demarest M.S."/>
            <person name="Detter J.C."/>
            <person name="Glavina T."/>
            <person name="Goodstein D."/>
            <person name="Hadi M.Z."/>
            <person name="Hellsten U."/>
            <person name="Hildebrand M."/>
            <person name="Jenkins B.D."/>
            <person name="Jurka J."/>
            <person name="Kapitonov V.V."/>
            <person name="Kroger N."/>
            <person name="Lau W.W."/>
            <person name="Lane T.W."/>
            <person name="Larimer F.W."/>
            <person name="Lippmeier J.C."/>
            <person name="Lucas S."/>
            <person name="Medina M."/>
            <person name="Montsant A."/>
            <person name="Obornik M."/>
            <person name="Parker M.S."/>
            <person name="Palenik B."/>
            <person name="Pazour G.J."/>
            <person name="Richardson P.M."/>
            <person name="Rynearson T.A."/>
            <person name="Saito M.A."/>
            <person name="Schwartz D.C."/>
            <person name="Thamatrakoln K."/>
            <person name="Valentin K."/>
            <person name="Vardi A."/>
            <person name="Wilkerson F.P."/>
            <person name="Rokhsar D.S."/>
        </authorList>
    </citation>
    <scope>NUCLEOTIDE SEQUENCE [LARGE SCALE GENOMIC DNA]</scope>
    <source>
        <strain evidence="3 4">CCMP1335</strain>
    </source>
</reference>
<dbReference type="Proteomes" id="UP000001449">
    <property type="component" value="Chromosome 5"/>
</dbReference>
<accession>B8C2V6</accession>
<evidence type="ECO:0000256" key="2">
    <source>
        <dbReference type="SAM" id="MobiDB-lite"/>
    </source>
</evidence>
<feature type="region of interest" description="Disordered" evidence="2">
    <location>
        <begin position="1"/>
        <end position="30"/>
    </location>
</feature>
<feature type="region of interest" description="Disordered" evidence="2">
    <location>
        <begin position="264"/>
        <end position="286"/>
    </location>
</feature>
<evidence type="ECO:0000256" key="1">
    <source>
        <dbReference type="SAM" id="Coils"/>
    </source>
</evidence>
<dbReference type="eggNOG" id="ENOG502T4SU">
    <property type="taxonomic scope" value="Eukaryota"/>
</dbReference>
<dbReference type="EMBL" id="CM000642">
    <property type="protein sequence ID" value="EED92015.1"/>
    <property type="molecule type" value="Genomic_DNA"/>
</dbReference>
<dbReference type="PaxDb" id="35128-Thaps5419"/>
<dbReference type="AlphaFoldDB" id="B8C2V6"/>
<sequence length="286" mass="31854">MDNEQEVAPQAYDEPSKGQGDGDDANSEDRPAGMREWLMRFGAGGNSGRGPFGSLTTAKQVGTGMIYGSSALGAVNSPIVMYKERQLTKEDTFRAALNGIREQQGRLAEQNDILSAEIDDLESEVERMQDIEVALRELSNVQGTQINELLDLVRQNQEINEGMRYVLKSNALEEVISLVLDIDNDGSFTIQNKEIDRLIIGMKLIDEIKFNERAFRHDVIACGGIVDEVILIIKRMVHGSSEEQGGRETSCQIEIEEPEKYFQKQKSIRGSSSSISLQKPLRKKLS</sequence>
<gene>
    <name evidence="3" type="ORF">THAPSDRAFT_5419</name>
</gene>
<dbReference type="GeneID" id="7453166"/>
<organism evidence="3 4">
    <name type="scientific">Thalassiosira pseudonana</name>
    <name type="common">Marine diatom</name>
    <name type="synonym">Cyclotella nana</name>
    <dbReference type="NCBI Taxonomy" id="35128"/>
    <lineage>
        <taxon>Eukaryota</taxon>
        <taxon>Sar</taxon>
        <taxon>Stramenopiles</taxon>
        <taxon>Ochrophyta</taxon>
        <taxon>Bacillariophyta</taxon>
        <taxon>Coscinodiscophyceae</taxon>
        <taxon>Thalassiosirophycidae</taxon>
        <taxon>Thalassiosirales</taxon>
        <taxon>Thalassiosiraceae</taxon>
        <taxon>Thalassiosira</taxon>
    </lineage>
</organism>
<keyword evidence="1" id="KW-0175">Coiled coil</keyword>
<reference evidence="3 4" key="2">
    <citation type="journal article" date="2008" name="Nature">
        <title>The Phaeodactylum genome reveals the evolutionary history of diatom genomes.</title>
        <authorList>
            <person name="Bowler C."/>
            <person name="Allen A.E."/>
            <person name="Badger J.H."/>
            <person name="Grimwood J."/>
            <person name="Jabbari K."/>
            <person name="Kuo A."/>
            <person name="Maheswari U."/>
            <person name="Martens C."/>
            <person name="Maumus F."/>
            <person name="Otillar R.P."/>
            <person name="Rayko E."/>
            <person name="Salamov A."/>
            <person name="Vandepoele K."/>
            <person name="Beszteri B."/>
            <person name="Gruber A."/>
            <person name="Heijde M."/>
            <person name="Katinka M."/>
            <person name="Mock T."/>
            <person name="Valentin K."/>
            <person name="Verret F."/>
            <person name="Berges J.A."/>
            <person name="Brownlee C."/>
            <person name="Cadoret J.P."/>
            <person name="Chiovitti A."/>
            <person name="Choi C.J."/>
            <person name="Coesel S."/>
            <person name="De Martino A."/>
            <person name="Detter J.C."/>
            <person name="Durkin C."/>
            <person name="Falciatore A."/>
            <person name="Fournet J."/>
            <person name="Haruta M."/>
            <person name="Huysman M.J."/>
            <person name="Jenkins B.D."/>
            <person name="Jiroutova K."/>
            <person name="Jorgensen R.E."/>
            <person name="Joubert Y."/>
            <person name="Kaplan A."/>
            <person name="Kroger N."/>
            <person name="Kroth P.G."/>
            <person name="La Roche J."/>
            <person name="Lindquist E."/>
            <person name="Lommer M."/>
            <person name="Martin-Jezequel V."/>
            <person name="Lopez P.J."/>
            <person name="Lucas S."/>
            <person name="Mangogna M."/>
            <person name="McGinnis K."/>
            <person name="Medlin L.K."/>
            <person name="Montsant A."/>
            <person name="Oudot-Le Secq M.P."/>
            <person name="Napoli C."/>
            <person name="Obornik M."/>
            <person name="Parker M.S."/>
            <person name="Petit J.L."/>
            <person name="Porcel B.M."/>
            <person name="Poulsen N."/>
            <person name="Robison M."/>
            <person name="Rychlewski L."/>
            <person name="Rynearson T.A."/>
            <person name="Schmutz J."/>
            <person name="Shapiro H."/>
            <person name="Siaut M."/>
            <person name="Stanley M."/>
            <person name="Sussman M.R."/>
            <person name="Taylor A.R."/>
            <person name="Vardi A."/>
            <person name="von Dassow P."/>
            <person name="Vyverman W."/>
            <person name="Willis A."/>
            <person name="Wyrwicz L.S."/>
            <person name="Rokhsar D.S."/>
            <person name="Weissenbach J."/>
            <person name="Armbrust E.V."/>
            <person name="Green B.R."/>
            <person name="Van de Peer Y."/>
            <person name="Grigoriev I.V."/>
        </authorList>
    </citation>
    <scope>NUCLEOTIDE SEQUENCE [LARGE SCALE GENOMIC DNA]</scope>
    <source>
        <strain evidence="3 4">CCMP1335</strain>
    </source>
</reference>
<dbReference type="OMA" id="QEINEGM"/>
<name>B8C2V6_THAPS</name>
<protein>
    <submittedName>
        <fullName evidence="3">Uncharacterized protein</fullName>
    </submittedName>
</protein>
<proteinExistence type="predicted"/>